<dbReference type="Proteomes" id="UP000480303">
    <property type="component" value="Unassembled WGS sequence"/>
</dbReference>
<sequence length="150" mass="16951">MLKAYGKFWKNYVNFTGRTTRKDFWFAILLHVLIILATFLPVLLSVFGGVTNPADSFGFGLLGKVLLWLILPIIYTFATFIPTIALAVRRLTDLGWQWGVSLTIYLSYTVVIQLLKHVDSVIISLLSSALSITLVVFWALPTDTFVKHEQ</sequence>
<comment type="caution">
    <text evidence="2">The sequence shown here is derived from an EMBL/GenBank/DDBJ whole genome shotgun (WGS) entry which is preliminary data.</text>
</comment>
<feature type="transmembrane region" description="Helical" evidence="1">
    <location>
        <begin position="95"/>
        <end position="115"/>
    </location>
</feature>
<protein>
    <recommendedName>
        <fullName evidence="4">DUF805 domain-containing protein</fullName>
    </recommendedName>
</protein>
<organism evidence="2 3">
    <name type="scientific">Pseudolactococcus hodotermopsidis</name>
    <dbReference type="NCBI Taxonomy" id="2709157"/>
    <lineage>
        <taxon>Bacteria</taxon>
        <taxon>Bacillati</taxon>
        <taxon>Bacillota</taxon>
        <taxon>Bacilli</taxon>
        <taxon>Lactobacillales</taxon>
        <taxon>Streptococcaceae</taxon>
        <taxon>Pseudolactococcus</taxon>
    </lineage>
</organism>
<dbReference type="Pfam" id="PF05656">
    <property type="entry name" value="DUF805"/>
    <property type="match status" value="1"/>
</dbReference>
<keyword evidence="1" id="KW-1133">Transmembrane helix</keyword>
<dbReference type="InterPro" id="IPR008523">
    <property type="entry name" value="DUF805"/>
</dbReference>
<keyword evidence="1" id="KW-0812">Transmembrane</keyword>
<name>A0A6A0BD42_9LACT</name>
<dbReference type="GO" id="GO:0005886">
    <property type="term" value="C:plasma membrane"/>
    <property type="evidence" value="ECO:0007669"/>
    <property type="project" value="TreeGrafter"/>
</dbReference>
<feature type="transmembrane region" description="Helical" evidence="1">
    <location>
        <begin position="67"/>
        <end position="88"/>
    </location>
</feature>
<proteinExistence type="predicted"/>
<keyword evidence="1" id="KW-0472">Membrane</keyword>
<feature type="transmembrane region" description="Helical" evidence="1">
    <location>
        <begin position="24"/>
        <end position="47"/>
    </location>
</feature>
<accession>A0A6A0BD42</accession>
<dbReference type="RefSeq" id="WP_172209786.1">
    <property type="nucleotide sequence ID" value="NZ_BLLI01000081.1"/>
</dbReference>
<reference evidence="2 3" key="1">
    <citation type="submission" date="2020-02" db="EMBL/GenBank/DDBJ databases">
        <title>Draft genome sequence of Lactococcus sp. Hs30E4-3.</title>
        <authorList>
            <person name="Noda S."/>
            <person name="Yuki M."/>
            <person name="Ohkuma M."/>
        </authorList>
    </citation>
    <scope>NUCLEOTIDE SEQUENCE [LARGE SCALE GENOMIC DNA]</scope>
    <source>
        <strain evidence="2 3">Hs30E4-3</strain>
    </source>
</reference>
<evidence type="ECO:0008006" key="4">
    <source>
        <dbReference type="Google" id="ProtNLM"/>
    </source>
</evidence>
<feature type="transmembrane region" description="Helical" evidence="1">
    <location>
        <begin position="121"/>
        <end position="140"/>
    </location>
</feature>
<evidence type="ECO:0000313" key="3">
    <source>
        <dbReference type="Proteomes" id="UP000480303"/>
    </source>
</evidence>
<dbReference type="PANTHER" id="PTHR34980:SF2">
    <property type="entry name" value="INNER MEMBRANE PROTEIN YHAH-RELATED"/>
    <property type="match status" value="1"/>
</dbReference>
<dbReference type="PANTHER" id="PTHR34980">
    <property type="entry name" value="INNER MEMBRANE PROTEIN-RELATED-RELATED"/>
    <property type="match status" value="1"/>
</dbReference>
<dbReference type="AlphaFoldDB" id="A0A6A0BD42"/>
<evidence type="ECO:0000313" key="2">
    <source>
        <dbReference type="EMBL" id="GFH43350.1"/>
    </source>
</evidence>
<keyword evidence="3" id="KW-1185">Reference proteome</keyword>
<evidence type="ECO:0000256" key="1">
    <source>
        <dbReference type="SAM" id="Phobius"/>
    </source>
</evidence>
<dbReference type="EMBL" id="BLLI01000081">
    <property type="protein sequence ID" value="GFH43350.1"/>
    <property type="molecule type" value="Genomic_DNA"/>
</dbReference>
<gene>
    <name evidence="2" type="ORF">Hs30E_19010</name>
</gene>